<sequence length="79" mass="6989">MTTVGGSKMGASTMTALGGTSMTGGGASPMPSGGGGAGSAGKSIGGGAPMPAGETTSAYFGAPGGARGGGAVSAYFAPK</sequence>
<feature type="compositionally biased region" description="Gly residues" evidence="1">
    <location>
        <begin position="21"/>
        <end position="48"/>
    </location>
</feature>
<name>A0A090L4P5_STRRB</name>
<dbReference type="STRING" id="34506.A0A090L4P5"/>
<protein>
    <submittedName>
        <fullName evidence="2 4">Uncharacterized protein</fullName>
    </submittedName>
</protein>
<dbReference type="WormBase" id="SRAE_1000300900">
    <property type="protein sequence ID" value="SRP12080"/>
    <property type="gene ID" value="WBGene00259626"/>
</dbReference>
<accession>A0A090L4P5</accession>
<keyword evidence="3" id="KW-1185">Reference proteome</keyword>
<dbReference type="GeneID" id="36377121"/>
<dbReference type="EMBL" id="LN609528">
    <property type="protein sequence ID" value="CEF64756.1"/>
    <property type="molecule type" value="Genomic_DNA"/>
</dbReference>
<evidence type="ECO:0000313" key="3">
    <source>
        <dbReference type="Proteomes" id="UP000035682"/>
    </source>
</evidence>
<feature type="compositionally biased region" description="Polar residues" evidence="1">
    <location>
        <begin position="1"/>
        <end position="20"/>
    </location>
</feature>
<evidence type="ECO:0000313" key="4">
    <source>
        <dbReference type="WBParaSite" id="SRAE_1000300900.1"/>
    </source>
</evidence>
<dbReference type="AlphaFoldDB" id="A0A090L4P5"/>
<dbReference type="Proteomes" id="UP000035682">
    <property type="component" value="Unplaced"/>
</dbReference>
<dbReference type="WBParaSite" id="SRAE_1000300900.1">
    <property type="protein sequence ID" value="SRAE_1000300900.1"/>
    <property type="gene ID" value="WBGene00259626"/>
</dbReference>
<proteinExistence type="predicted"/>
<gene>
    <name evidence="2 4 5" type="ORF">SRAE_1000300900</name>
</gene>
<reference evidence="2 3" key="1">
    <citation type="submission" date="2014-09" db="EMBL/GenBank/DDBJ databases">
        <authorList>
            <person name="Martin A.A."/>
        </authorList>
    </citation>
    <scope>NUCLEOTIDE SEQUENCE</scope>
    <source>
        <strain evidence="3">ED321</strain>
        <strain evidence="2">ED321 Heterogonic</strain>
    </source>
</reference>
<evidence type="ECO:0000313" key="2">
    <source>
        <dbReference type="EMBL" id="CEF64756.1"/>
    </source>
</evidence>
<feature type="region of interest" description="Disordered" evidence="1">
    <location>
        <begin position="1"/>
        <end position="63"/>
    </location>
</feature>
<reference evidence="4" key="2">
    <citation type="submission" date="2020-12" db="UniProtKB">
        <authorList>
            <consortium name="WormBaseParasite"/>
        </authorList>
    </citation>
    <scope>IDENTIFICATION</scope>
</reference>
<evidence type="ECO:0000313" key="5">
    <source>
        <dbReference type="WormBase" id="SRAE_1000300900"/>
    </source>
</evidence>
<organism evidence="2">
    <name type="scientific">Strongyloides ratti</name>
    <name type="common">Parasitic roundworm</name>
    <dbReference type="NCBI Taxonomy" id="34506"/>
    <lineage>
        <taxon>Eukaryota</taxon>
        <taxon>Metazoa</taxon>
        <taxon>Ecdysozoa</taxon>
        <taxon>Nematoda</taxon>
        <taxon>Chromadorea</taxon>
        <taxon>Rhabditida</taxon>
        <taxon>Tylenchina</taxon>
        <taxon>Panagrolaimomorpha</taxon>
        <taxon>Strongyloidoidea</taxon>
        <taxon>Strongyloididae</taxon>
        <taxon>Strongyloides</taxon>
    </lineage>
</organism>
<evidence type="ECO:0000256" key="1">
    <source>
        <dbReference type="SAM" id="MobiDB-lite"/>
    </source>
</evidence>
<dbReference type="RefSeq" id="XP_024503957.1">
    <property type="nucleotide sequence ID" value="XM_024650151.1"/>
</dbReference>
<dbReference type="CTD" id="36377121"/>